<reference evidence="4" key="1">
    <citation type="journal article" date="2017" name="Nat. Commun.">
        <title>The asparagus genome sheds light on the origin and evolution of a young Y chromosome.</title>
        <authorList>
            <person name="Harkess A."/>
            <person name="Zhou J."/>
            <person name="Xu C."/>
            <person name="Bowers J.E."/>
            <person name="Van der Hulst R."/>
            <person name="Ayyampalayam S."/>
            <person name="Mercati F."/>
            <person name="Riccardi P."/>
            <person name="McKain M.R."/>
            <person name="Kakrana A."/>
            <person name="Tang H."/>
            <person name="Ray J."/>
            <person name="Groenendijk J."/>
            <person name="Arikit S."/>
            <person name="Mathioni S.M."/>
            <person name="Nakano M."/>
            <person name="Shan H."/>
            <person name="Telgmann-Rauber A."/>
            <person name="Kanno A."/>
            <person name="Yue Z."/>
            <person name="Chen H."/>
            <person name="Li W."/>
            <person name="Chen Y."/>
            <person name="Xu X."/>
            <person name="Zhang Y."/>
            <person name="Luo S."/>
            <person name="Chen H."/>
            <person name="Gao J."/>
            <person name="Mao Z."/>
            <person name="Pires J.C."/>
            <person name="Luo M."/>
            <person name="Kudrna D."/>
            <person name="Wing R.A."/>
            <person name="Meyers B.C."/>
            <person name="Yi K."/>
            <person name="Kong H."/>
            <person name="Lavrijsen P."/>
            <person name="Sunseri F."/>
            <person name="Falavigna A."/>
            <person name="Ye Y."/>
            <person name="Leebens-Mack J.H."/>
            <person name="Chen G."/>
        </authorList>
    </citation>
    <scope>NUCLEOTIDE SEQUENCE [LARGE SCALE GENOMIC DNA]</scope>
    <source>
        <strain evidence="4">cv. DH0086</strain>
    </source>
</reference>
<evidence type="ECO:0000256" key="2">
    <source>
        <dbReference type="SAM" id="MobiDB-lite"/>
    </source>
</evidence>
<proteinExistence type="predicted"/>
<dbReference type="InterPro" id="IPR040300">
    <property type="entry name" value="At3g49055-like"/>
</dbReference>
<organism evidence="3 4">
    <name type="scientific">Asparagus officinalis</name>
    <name type="common">Garden asparagus</name>
    <dbReference type="NCBI Taxonomy" id="4686"/>
    <lineage>
        <taxon>Eukaryota</taxon>
        <taxon>Viridiplantae</taxon>
        <taxon>Streptophyta</taxon>
        <taxon>Embryophyta</taxon>
        <taxon>Tracheophyta</taxon>
        <taxon>Spermatophyta</taxon>
        <taxon>Magnoliopsida</taxon>
        <taxon>Liliopsida</taxon>
        <taxon>Asparagales</taxon>
        <taxon>Asparagaceae</taxon>
        <taxon>Asparagoideae</taxon>
        <taxon>Asparagus</taxon>
    </lineage>
</organism>
<accession>A0A5P1E6Q3</accession>
<dbReference type="Gramene" id="ONK58228">
    <property type="protein sequence ID" value="ONK58228"/>
    <property type="gene ID" value="A4U43_C09F9870"/>
</dbReference>
<dbReference type="EMBL" id="CM007389">
    <property type="protein sequence ID" value="ONK58228.1"/>
    <property type="molecule type" value="Genomic_DNA"/>
</dbReference>
<keyword evidence="4" id="KW-1185">Reference proteome</keyword>
<dbReference type="AlphaFoldDB" id="A0A5P1E6Q3"/>
<gene>
    <name evidence="3" type="ORF">A4U43_C09F9870</name>
</gene>
<evidence type="ECO:0000313" key="4">
    <source>
        <dbReference type="Proteomes" id="UP000243459"/>
    </source>
</evidence>
<sequence>MGTMSINQPCKFYVVNWRSCRRPSVPKLTKQPQLKSLLRLPTHALSERVHAPRSAPPHALTPCFWPKKIKIKNNVAASLSVPKVQQQRGQRKRNNSPLNSMADDSAAVLSDVDDEDASPVPVTISSSSSDEQQQRIRDLLSQLDEERRARQESDDALKRRDESINRLRAFAQDVIKKRDDAVRDKDQANSKLADSTKEKDEILKQLADAIRDKDEILKQKDSLKSEMEMAAQMMATGIDKISGKVSAFKNFAGPRAALGRRSDASRVWPAVAYGVIKRANEIVEELMKHIDGATKSRDQAREQIEQRNYEIAIEVSQLEATINGLRDEVLKNGADIERLEKLVSERDAKISDMERKVSELREFGEEKDGKLRNLEAKVDSQRLVIIDQLSNVSKVYEQIHEIVRIADGDAVDQLLDSLFVWEEVDMDENLQTLLKGTVSVYETAKIAVDKLRGRMEENRREIDGLKEKVDGLLAEKQHIGTLLRSALQSKTNEVLQVAEDGLREAGIDLRFNGHGKSGVPEGEDEVYTLAGALENTVKASQLEIIELKHLVEALRAESSLLKAHLDAQAKDIAQQMNLIKELEEKEHLANENVEGLMLDIAAAEEEIARWKAAAEQEAAAGGAVEQEFLSQLSALRQELDETKQAMSMLENKLKFKEEIAAAALAARDAAENSLKLADSRSARLRERVEELSRQIEESDNRIGPMNTQNNHRYVCWPWKWLGLNFVRHQPDVLENTNEMELSEPLI</sequence>
<feature type="coiled-coil region" evidence="1">
    <location>
        <begin position="441"/>
        <end position="475"/>
    </location>
</feature>
<name>A0A5P1E6Q3_ASPOF</name>
<dbReference type="Gene3D" id="1.20.5.340">
    <property type="match status" value="1"/>
</dbReference>
<dbReference type="PANTHER" id="PTHR34937:SF1">
    <property type="entry name" value="PARAMYOSIN"/>
    <property type="match status" value="1"/>
</dbReference>
<feature type="region of interest" description="Disordered" evidence="2">
    <location>
        <begin position="80"/>
        <end position="135"/>
    </location>
</feature>
<dbReference type="OMA" id="THRDMNT"/>
<dbReference type="Proteomes" id="UP000243459">
    <property type="component" value="Chromosome 9"/>
</dbReference>
<evidence type="ECO:0000256" key="1">
    <source>
        <dbReference type="SAM" id="Coils"/>
    </source>
</evidence>
<protein>
    <submittedName>
        <fullName evidence="3">Uncharacterized protein</fullName>
    </submittedName>
</protein>
<feature type="coiled-coil region" evidence="1">
    <location>
        <begin position="537"/>
        <end position="701"/>
    </location>
</feature>
<feature type="compositionally biased region" description="Low complexity" evidence="2">
    <location>
        <begin position="100"/>
        <end position="110"/>
    </location>
</feature>
<evidence type="ECO:0000313" key="3">
    <source>
        <dbReference type="EMBL" id="ONK58228.1"/>
    </source>
</evidence>
<keyword evidence="1" id="KW-0175">Coiled coil</keyword>
<dbReference type="PANTHER" id="PTHR34937">
    <property type="entry name" value="OS08G0559800 PROTEIN"/>
    <property type="match status" value="1"/>
</dbReference>